<evidence type="ECO:0000313" key="2">
    <source>
        <dbReference type="Proteomes" id="UP000230233"/>
    </source>
</evidence>
<dbReference type="Proteomes" id="UP000230233">
    <property type="component" value="Chromosome II"/>
</dbReference>
<reference evidence="2" key="1">
    <citation type="submission" date="2017-10" db="EMBL/GenBank/DDBJ databases">
        <title>Rapid genome shrinkage in a self-fertile nematode reveals novel sperm competition proteins.</title>
        <authorList>
            <person name="Yin D."/>
            <person name="Schwarz E.M."/>
            <person name="Thomas C.G."/>
            <person name="Felde R.L."/>
            <person name="Korf I.F."/>
            <person name="Cutter A.D."/>
            <person name="Schartner C.M."/>
            <person name="Ralston E.J."/>
            <person name="Meyer B.J."/>
            <person name="Haag E.S."/>
        </authorList>
    </citation>
    <scope>NUCLEOTIDE SEQUENCE [LARGE SCALE GENOMIC DNA]</scope>
    <source>
        <strain evidence="2">JU1422</strain>
    </source>
</reference>
<gene>
    <name evidence="1" type="primary">Cnig_chr_II.g7909</name>
    <name evidence="1" type="ORF">B9Z55_007909</name>
</gene>
<dbReference type="AlphaFoldDB" id="A0A2G5VBX4"/>
<organism evidence="1 2">
    <name type="scientific">Caenorhabditis nigoni</name>
    <dbReference type="NCBI Taxonomy" id="1611254"/>
    <lineage>
        <taxon>Eukaryota</taxon>
        <taxon>Metazoa</taxon>
        <taxon>Ecdysozoa</taxon>
        <taxon>Nematoda</taxon>
        <taxon>Chromadorea</taxon>
        <taxon>Rhabditida</taxon>
        <taxon>Rhabditina</taxon>
        <taxon>Rhabditomorpha</taxon>
        <taxon>Rhabditoidea</taxon>
        <taxon>Rhabditidae</taxon>
        <taxon>Peloderinae</taxon>
        <taxon>Caenorhabditis</taxon>
    </lineage>
</organism>
<accession>A0A2G5VBX4</accession>
<protein>
    <submittedName>
        <fullName evidence="1">Uncharacterized protein</fullName>
    </submittedName>
</protein>
<comment type="caution">
    <text evidence="1">The sequence shown here is derived from an EMBL/GenBank/DDBJ whole genome shotgun (WGS) entry which is preliminary data.</text>
</comment>
<proteinExistence type="predicted"/>
<dbReference type="EMBL" id="PDUG01000002">
    <property type="protein sequence ID" value="PIC49240.1"/>
    <property type="molecule type" value="Genomic_DNA"/>
</dbReference>
<evidence type="ECO:0000313" key="1">
    <source>
        <dbReference type="EMBL" id="PIC49240.1"/>
    </source>
</evidence>
<name>A0A2G5VBX4_9PELO</name>
<sequence length="70" mass="8071">MEIHPMLQRLLNSESQRNLMHLDISGFEGSFTPKWVGPITEILPSGKQKYCKQITGSPTFGNFENWNFEN</sequence>
<keyword evidence="2" id="KW-1185">Reference proteome</keyword>